<proteinExistence type="predicted"/>
<evidence type="ECO:0000313" key="4">
    <source>
        <dbReference type="Proteomes" id="UP000252139"/>
    </source>
</evidence>
<feature type="coiled-coil region" evidence="1">
    <location>
        <begin position="152"/>
        <end position="298"/>
    </location>
</feature>
<feature type="transmembrane region" description="Helical" evidence="2">
    <location>
        <begin position="387"/>
        <end position="409"/>
    </location>
</feature>
<keyword evidence="1" id="KW-0175">Coiled coil</keyword>
<comment type="caution">
    <text evidence="3">The sequence shown here is derived from an EMBL/GenBank/DDBJ whole genome shotgun (WGS) entry which is preliminary data.</text>
</comment>
<evidence type="ECO:0000256" key="1">
    <source>
        <dbReference type="SAM" id="Coils"/>
    </source>
</evidence>
<dbReference type="AlphaFoldDB" id="A0A367K6M2"/>
<evidence type="ECO:0000313" key="3">
    <source>
        <dbReference type="EMBL" id="RCH97873.1"/>
    </source>
</evidence>
<accession>A0A367K6M2</accession>
<keyword evidence="2" id="KW-1133">Transmembrane helix</keyword>
<dbReference type="Proteomes" id="UP000252139">
    <property type="component" value="Unassembled WGS sequence"/>
</dbReference>
<reference evidence="3 4" key="1">
    <citation type="journal article" date="2018" name="G3 (Bethesda)">
        <title>Phylogenetic and Phylogenomic Definition of Rhizopus Species.</title>
        <authorList>
            <person name="Gryganskyi A.P."/>
            <person name="Golan J."/>
            <person name="Dolatabadi S."/>
            <person name="Mondo S."/>
            <person name="Robb S."/>
            <person name="Idnurm A."/>
            <person name="Muszewska A."/>
            <person name="Steczkiewicz K."/>
            <person name="Masonjones S."/>
            <person name="Liao H.L."/>
            <person name="Gajdeczka M.T."/>
            <person name="Anike F."/>
            <person name="Vuek A."/>
            <person name="Anishchenko I.M."/>
            <person name="Voigt K."/>
            <person name="de Hoog G.S."/>
            <person name="Smith M.E."/>
            <person name="Heitman J."/>
            <person name="Vilgalys R."/>
            <person name="Stajich J.E."/>
        </authorList>
    </citation>
    <scope>NUCLEOTIDE SEQUENCE [LARGE SCALE GENOMIC DNA]</scope>
    <source>
        <strain evidence="3 4">CBS 357.93</strain>
    </source>
</reference>
<keyword evidence="2" id="KW-0472">Membrane</keyword>
<name>A0A367K6M2_RHIAZ</name>
<organism evidence="3 4">
    <name type="scientific">Rhizopus azygosporus</name>
    <name type="common">Rhizopus microsporus var. azygosporus</name>
    <dbReference type="NCBI Taxonomy" id="86630"/>
    <lineage>
        <taxon>Eukaryota</taxon>
        <taxon>Fungi</taxon>
        <taxon>Fungi incertae sedis</taxon>
        <taxon>Mucoromycota</taxon>
        <taxon>Mucoromycotina</taxon>
        <taxon>Mucoromycetes</taxon>
        <taxon>Mucorales</taxon>
        <taxon>Mucorineae</taxon>
        <taxon>Rhizopodaceae</taxon>
        <taxon>Rhizopus</taxon>
    </lineage>
</organism>
<feature type="coiled-coil region" evidence="1">
    <location>
        <begin position="332"/>
        <end position="359"/>
    </location>
</feature>
<protein>
    <submittedName>
        <fullName evidence="3">Uncharacterized protein</fullName>
    </submittedName>
</protein>
<dbReference type="STRING" id="86630.A0A367K6M2"/>
<sequence length="431" mass="51279">MLKNPSVTSLYRMTDANLQAYITTVFQCTSRRHESTAPIEEWWKLLPIINEHENYYILTAEEIAALETYCINNLEVEMTPLEFVKLLDLVRYSDSEIEEDEIEITPQMSISSSLRPKHINYFDDADSVHHPEPFDEIMDNSNRTRIAYNTPIQQQVEEIRKLKQEKTSLLAQLKENDVKIQKMAKEHLERITQLETKIQYLNLEKEKQKSVTNEHAKKEKERLNKIAELQDTIKRTEEKYIACSKKLSKKEEEATKLQERLKQADKETNQIKELRTTISDLRQELEAHQHENVKLMEIIDKQKFDLDEARSGLNHFYNKDQVELEAEYIERLTQMKKERDMLLQQVEQYQASISDLSNQLDHQHQVVSDIKSRIHYFPCHSNLFIQLISYIAWIYLLYHLFLFICSYYADDTPLDPILRNLDFWLQRFSAK</sequence>
<keyword evidence="2" id="KW-0812">Transmembrane</keyword>
<dbReference type="OrthoDB" id="5599619at2759"/>
<evidence type="ECO:0000256" key="2">
    <source>
        <dbReference type="SAM" id="Phobius"/>
    </source>
</evidence>
<keyword evidence="4" id="KW-1185">Reference proteome</keyword>
<dbReference type="EMBL" id="PJQL01000241">
    <property type="protein sequence ID" value="RCH97873.1"/>
    <property type="molecule type" value="Genomic_DNA"/>
</dbReference>
<gene>
    <name evidence="3" type="ORF">CU097_006435</name>
</gene>
<dbReference type="Gene3D" id="1.10.287.1490">
    <property type="match status" value="1"/>
</dbReference>